<accession>A0AAV4THI4</accession>
<name>A0AAV4THI4_CAEEX</name>
<gene>
    <name evidence="1" type="ORF">CEXT_695171</name>
</gene>
<evidence type="ECO:0000313" key="2">
    <source>
        <dbReference type="Proteomes" id="UP001054945"/>
    </source>
</evidence>
<organism evidence="1 2">
    <name type="scientific">Caerostris extrusa</name>
    <name type="common">Bark spider</name>
    <name type="synonym">Caerostris bankana</name>
    <dbReference type="NCBI Taxonomy" id="172846"/>
    <lineage>
        <taxon>Eukaryota</taxon>
        <taxon>Metazoa</taxon>
        <taxon>Ecdysozoa</taxon>
        <taxon>Arthropoda</taxon>
        <taxon>Chelicerata</taxon>
        <taxon>Arachnida</taxon>
        <taxon>Araneae</taxon>
        <taxon>Araneomorphae</taxon>
        <taxon>Entelegynae</taxon>
        <taxon>Araneoidea</taxon>
        <taxon>Araneidae</taxon>
        <taxon>Caerostris</taxon>
    </lineage>
</organism>
<reference evidence="1 2" key="1">
    <citation type="submission" date="2021-06" db="EMBL/GenBank/DDBJ databases">
        <title>Caerostris extrusa draft genome.</title>
        <authorList>
            <person name="Kono N."/>
            <person name="Arakawa K."/>
        </authorList>
    </citation>
    <scope>NUCLEOTIDE SEQUENCE [LARGE SCALE GENOMIC DNA]</scope>
</reference>
<dbReference type="EMBL" id="BPLR01011366">
    <property type="protein sequence ID" value="GIY46103.1"/>
    <property type="molecule type" value="Genomic_DNA"/>
</dbReference>
<protein>
    <submittedName>
        <fullName evidence="1">Uncharacterized protein</fullName>
    </submittedName>
</protein>
<evidence type="ECO:0000313" key="1">
    <source>
        <dbReference type="EMBL" id="GIY46103.1"/>
    </source>
</evidence>
<sequence>MGTDPSYQRPADWEAETMGDVYQLALQDEYRALPWKILDLLRVASAACGPVLSSSRPMMMSSSTSTLFGICWKI</sequence>
<dbReference type="Proteomes" id="UP001054945">
    <property type="component" value="Unassembled WGS sequence"/>
</dbReference>
<comment type="caution">
    <text evidence="1">The sequence shown here is derived from an EMBL/GenBank/DDBJ whole genome shotgun (WGS) entry which is preliminary data.</text>
</comment>
<proteinExistence type="predicted"/>
<dbReference type="AlphaFoldDB" id="A0AAV4THI4"/>
<keyword evidence="2" id="KW-1185">Reference proteome</keyword>